<dbReference type="AlphaFoldDB" id="A0A5M6IWD2"/>
<evidence type="ECO:0000256" key="8">
    <source>
        <dbReference type="ARBA" id="ARBA00023136"/>
    </source>
</evidence>
<feature type="transmembrane region" description="Helical" evidence="9">
    <location>
        <begin position="150"/>
        <end position="169"/>
    </location>
</feature>
<feature type="transmembrane region" description="Helical" evidence="9">
    <location>
        <begin position="47"/>
        <end position="65"/>
    </location>
</feature>
<dbReference type="EMBL" id="VWPK01000011">
    <property type="protein sequence ID" value="KAA5612636.1"/>
    <property type="molecule type" value="Genomic_DNA"/>
</dbReference>
<keyword evidence="8 9" id="KW-0472">Membrane</keyword>
<evidence type="ECO:0000256" key="9">
    <source>
        <dbReference type="SAM" id="Phobius"/>
    </source>
</evidence>
<keyword evidence="3" id="KW-0813">Transport</keyword>
<dbReference type="GO" id="GO:0015141">
    <property type="term" value="F:succinate transmembrane transporter activity"/>
    <property type="evidence" value="ECO:0007669"/>
    <property type="project" value="TreeGrafter"/>
</dbReference>
<evidence type="ECO:0000313" key="11">
    <source>
        <dbReference type="Proteomes" id="UP000325255"/>
    </source>
</evidence>
<proteinExistence type="inferred from homology"/>
<dbReference type="InterPro" id="IPR036458">
    <property type="entry name" value="Na:dicarbo_symporter_sf"/>
</dbReference>
<dbReference type="GO" id="GO:0005886">
    <property type="term" value="C:plasma membrane"/>
    <property type="evidence" value="ECO:0007669"/>
    <property type="project" value="UniProtKB-SubCell"/>
</dbReference>
<feature type="transmembrane region" description="Helical" evidence="9">
    <location>
        <begin position="9"/>
        <end position="27"/>
    </location>
</feature>
<feature type="transmembrane region" description="Helical" evidence="9">
    <location>
        <begin position="352"/>
        <end position="376"/>
    </location>
</feature>
<name>A0A5M6IWD2_9PROT</name>
<keyword evidence="4" id="KW-1003">Cell membrane</keyword>
<evidence type="ECO:0000256" key="5">
    <source>
        <dbReference type="ARBA" id="ARBA00022692"/>
    </source>
</evidence>
<evidence type="ECO:0000256" key="1">
    <source>
        <dbReference type="ARBA" id="ARBA00004429"/>
    </source>
</evidence>
<gene>
    <name evidence="10" type="ORF">F1189_08680</name>
</gene>
<feature type="transmembrane region" description="Helical" evidence="9">
    <location>
        <begin position="383"/>
        <end position="402"/>
    </location>
</feature>
<dbReference type="GO" id="GO:0070778">
    <property type="term" value="P:L-aspartate transmembrane transport"/>
    <property type="evidence" value="ECO:0007669"/>
    <property type="project" value="TreeGrafter"/>
</dbReference>
<reference evidence="10 11" key="1">
    <citation type="submission" date="2019-09" db="EMBL/GenBank/DDBJ databases">
        <title>Genome sequence of Rhodovastum atsumiense, a diverse member of the Acetobacteraceae family of non-sulfur purple photosynthetic bacteria.</title>
        <authorList>
            <person name="Meyer T."/>
            <person name="Kyndt J."/>
        </authorList>
    </citation>
    <scope>NUCLEOTIDE SEQUENCE [LARGE SCALE GENOMIC DNA]</scope>
    <source>
        <strain evidence="10 11">DSM 21279</strain>
    </source>
</reference>
<dbReference type="InterPro" id="IPR001991">
    <property type="entry name" value="Na-dicarboxylate_symporter"/>
</dbReference>
<comment type="similarity">
    <text evidence="2">Belongs to the dicarboxylate/amino acid:cation symporter (DAACS) (TC 2.A.23) family.</text>
</comment>
<dbReference type="GO" id="GO:0015366">
    <property type="term" value="F:malate:proton symporter activity"/>
    <property type="evidence" value="ECO:0007669"/>
    <property type="project" value="TreeGrafter"/>
</dbReference>
<evidence type="ECO:0000256" key="6">
    <source>
        <dbReference type="ARBA" id="ARBA00022847"/>
    </source>
</evidence>
<evidence type="ECO:0000256" key="3">
    <source>
        <dbReference type="ARBA" id="ARBA00022448"/>
    </source>
</evidence>
<dbReference type="PRINTS" id="PR00173">
    <property type="entry name" value="EDTRNSPORT"/>
</dbReference>
<evidence type="ECO:0000313" key="10">
    <source>
        <dbReference type="EMBL" id="KAA5612636.1"/>
    </source>
</evidence>
<dbReference type="OrthoDB" id="9766690at2"/>
<keyword evidence="5 9" id="KW-0812">Transmembrane</keyword>
<dbReference type="NCBIfam" id="NF002461">
    <property type="entry name" value="PRK01663.1"/>
    <property type="match status" value="1"/>
</dbReference>
<dbReference type="GO" id="GO:0015138">
    <property type="term" value="F:fumarate transmembrane transporter activity"/>
    <property type="evidence" value="ECO:0007669"/>
    <property type="project" value="TreeGrafter"/>
</dbReference>
<feature type="transmembrane region" description="Helical" evidence="9">
    <location>
        <begin position="181"/>
        <end position="207"/>
    </location>
</feature>
<sequence length="429" mass="45595">MQASQSKSLYIQVLIAIVLGVALGHYYPEIGVQLNPLAVGFVKLVKMVIAPIIFVTVVVGIGKLSDTTEVGRIGLKAIIYFEILTTLAMLIGLVVGHIIEPGSGLNADPHSLDAKSVAQYTANAAHQTVTDFLLGIIPDSIVGAFARGDILPVLFFAVLFGIALAKLGERGRPVIHFFDEAGAALFGVIALIMRVAPLGAFGAMGFTIAKYGIGSLSQLAWLMACFYLTCALFVLLCLSMVMRITGLRLWPLLRYLKEEFFIVLGTSSSETALPGLMAKLENLGCNRPLVGLVVPLGYAFNLDGTSIYFTMAITFIAQALNIPLSWGDYLMILAVLLLTSKGAAAVTGGGFITLAATLATLNGKVPVAGIVLVLAIDRFMSEARAITNLFGNAVATIFVAWWEGQLDRDRARRVLAGVEVPAPAVQPVI</sequence>
<dbReference type="Proteomes" id="UP000325255">
    <property type="component" value="Unassembled WGS sequence"/>
</dbReference>
<evidence type="ECO:0000256" key="4">
    <source>
        <dbReference type="ARBA" id="ARBA00022475"/>
    </source>
</evidence>
<keyword evidence="6" id="KW-0769">Symport</keyword>
<dbReference type="FunFam" id="1.10.3860.10:FF:000001">
    <property type="entry name" value="C4-dicarboxylate transport protein"/>
    <property type="match status" value="1"/>
</dbReference>
<evidence type="ECO:0000256" key="7">
    <source>
        <dbReference type="ARBA" id="ARBA00022989"/>
    </source>
</evidence>
<feature type="transmembrane region" description="Helical" evidence="9">
    <location>
        <begin position="298"/>
        <end position="317"/>
    </location>
</feature>
<dbReference type="Gene3D" id="1.10.3860.10">
    <property type="entry name" value="Sodium:dicarboxylate symporter"/>
    <property type="match status" value="1"/>
</dbReference>
<keyword evidence="7 9" id="KW-1133">Transmembrane helix</keyword>
<organism evidence="10 11">
    <name type="scientific">Rhodovastum atsumiense</name>
    <dbReference type="NCBI Taxonomy" id="504468"/>
    <lineage>
        <taxon>Bacteria</taxon>
        <taxon>Pseudomonadati</taxon>
        <taxon>Pseudomonadota</taxon>
        <taxon>Alphaproteobacteria</taxon>
        <taxon>Acetobacterales</taxon>
        <taxon>Acetobacteraceae</taxon>
        <taxon>Rhodovastum</taxon>
    </lineage>
</organism>
<evidence type="ECO:0000256" key="2">
    <source>
        <dbReference type="ARBA" id="ARBA00006148"/>
    </source>
</evidence>
<dbReference type="SUPFAM" id="SSF118215">
    <property type="entry name" value="Proton glutamate symport protein"/>
    <property type="match status" value="1"/>
</dbReference>
<dbReference type="PANTHER" id="PTHR42865:SF1">
    <property type="entry name" value="AEROBIC C4-DICARBOXYLATE TRANSPORT PROTEIN"/>
    <property type="match status" value="1"/>
</dbReference>
<feature type="transmembrane region" description="Helical" evidence="9">
    <location>
        <begin position="77"/>
        <end position="99"/>
    </location>
</feature>
<protein>
    <submittedName>
        <fullName evidence="10">Dicarboxylate/amino acid:cation symporter</fullName>
    </submittedName>
</protein>
<comment type="subcellular location">
    <subcellularLocation>
        <location evidence="1">Cell inner membrane</location>
        <topology evidence="1">Multi-pass membrane protein</topology>
    </subcellularLocation>
</comment>
<feature type="transmembrane region" description="Helical" evidence="9">
    <location>
        <begin position="219"/>
        <end position="239"/>
    </location>
</feature>
<dbReference type="PANTHER" id="PTHR42865">
    <property type="entry name" value="PROTON/GLUTAMATE-ASPARTATE SYMPORTER"/>
    <property type="match status" value="1"/>
</dbReference>
<keyword evidence="11" id="KW-1185">Reference proteome</keyword>
<dbReference type="Pfam" id="PF00375">
    <property type="entry name" value="SDF"/>
    <property type="match status" value="1"/>
</dbReference>
<accession>A0A5M6IWD2</accession>
<comment type="caution">
    <text evidence="10">The sequence shown here is derived from an EMBL/GenBank/DDBJ whole genome shotgun (WGS) entry which is preliminary data.</text>
</comment>